<evidence type="ECO:0000313" key="2">
    <source>
        <dbReference type="Proteomes" id="UP000244240"/>
    </source>
</evidence>
<dbReference type="InterPro" id="IPR052209">
    <property type="entry name" value="CbiZ"/>
</dbReference>
<dbReference type="EMBL" id="QBKR01000003">
    <property type="protein sequence ID" value="PTX64308.1"/>
    <property type="molecule type" value="Genomic_DNA"/>
</dbReference>
<dbReference type="Pfam" id="PF01955">
    <property type="entry name" value="CbiZ"/>
    <property type="match status" value="1"/>
</dbReference>
<dbReference type="PANTHER" id="PTHR35336">
    <property type="entry name" value="ADENOSYLCOBINAMIDE AMIDOHYDROLASE"/>
    <property type="match status" value="1"/>
</dbReference>
<protein>
    <submittedName>
        <fullName evidence="1">Adenosylcobinamide amidohydrolase</fullName>
    </submittedName>
</protein>
<comment type="caution">
    <text evidence="1">The sequence shown here is derived from an EMBL/GenBank/DDBJ whole genome shotgun (WGS) entry which is preliminary data.</text>
</comment>
<gene>
    <name evidence="1" type="ORF">C8P63_10392</name>
</gene>
<sequence>MKPMIRKLFNQNTLRLHRMDTHLSLRSQAPLTVLSSAPLGGGFFHTQTIVNRQVDKGYRETDPVGETRRWLAQHGYDPGKTAAMLTAASIKDAAVVEAESTRVRVAAVVTAGVSNAARAGTDGPVYTRCPEPGTINTILLVDGQVTEAAMVNTVITVTEAKTAALEELRITDREGRPATGTTTDAVVIAVTGETRDRYVHAYGGPASPLGQAGGRAVFEAVREALLRAGEAVRR</sequence>
<dbReference type="RefSeq" id="WP_170109463.1">
    <property type="nucleotide sequence ID" value="NZ_QBKR01000003.1"/>
</dbReference>
<dbReference type="PANTHER" id="PTHR35336:SF5">
    <property type="entry name" value="ADENOSYLCOBINAMIDE AMIDOHYDROLASE"/>
    <property type="match status" value="1"/>
</dbReference>
<keyword evidence="1" id="KW-0378">Hydrolase</keyword>
<evidence type="ECO:0000313" key="1">
    <source>
        <dbReference type="EMBL" id="PTX64308.1"/>
    </source>
</evidence>
<dbReference type="GO" id="GO:0016787">
    <property type="term" value="F:hydrolase activity"/>
    <property type="evidence" value="ECO:0007669"/>
    <property type="project" value="UniProtKB-KW"/>
</dbReference>
<proteinExistence type="predicted"/>
<dbReference type="InterPro" id="IPR002808">
    <property type="entry name" value="AdoCbi_amidolase"/>
</dbReference>
<keyword evidence="2" id="KW-1185">Reference proteome</keyword>
<name>A0A2T6C7L2_9BACL</name>
<organism evidence="1 2">
    <name type="scientific">Melghirimyces profundicolus</name>
    <dbReference type="NCBI Taxonomy" id="1242148"/>
    <lineage>
        <taxon>Bacteria</taxon>
        <taxon>Bacillati</taxon>
        <taxon>Bacillota</taxon>
        <taxon>Bacilli</taxon>
        <taxon>Bacillales</taxon>
        <taxon>Thermoactinomycetaceae</taxon>
        <taxon>Melghirimyces</taxon>
    </lineage>
</organism>
<dbReference type="Proteomes" id="UP000244240">
    <property type="component" value="Unassembled WGS sequence"/>
</dbReference>
<reference evidence="1 2" key="1">
    <citation type="submission" date="2018-04" db="EMBL/GenBank/DDBJ databases">
        <title>Genomic Encyclopedia of Archaeal and Bacterial Type Strains, Phase II (KMG-II): from individual species to whole genera.</title>
        <authorList>
            <person name="Goeker M."/>
        </authorList>
    </citation>
    <scope>NUCLEOTIDE SEQUENCE [LARGE SCALE GENOMIC DNA]</scope>
    <source>
        <strain evidence="1 2">DSM 45787</strain>
    </source>
</reference>
<accession>A0A2T6C7L2</accession>
<dbReference type="AlphaFoldDB" id="A0A2T6C7L2"/>